<evidence type="ECO:0000313" key="1">
    <source>
        <dbReference type="EMBL" id="GEQ77943.1"/>
    </source>
</evidence>
<dbReference type="Proteomes" id="UP000323105">
    <property type="component" value="Unassembled WGS sequence"/>
</dbReference>
<dbReference type="AlphaFoldDB" id="A0A5A7MJR1"/>
<sequence length="147" mass="14940">MKTSASVIGTVAGVVLAPISTGNAAKAWAGVAGATNALQTNMGEVFSSTVAIKRMGSVRQAVKAGEDKYFSKTDQPNDQVAISIAMSNDCWSAASNADAALVKALASGNGDADTSALTKQVETAKKYADEAKAAAAKAQKSLQELDQ</sequence>
<proteinExistence type="predicted"/>
<organism evidence="1 2">
    <name type="scientific">Comamonas testosteroni</name>
    <name type="common">Pseudomonas testosteroni</name>
    <dbReference type="NCBI Taxonomy" id="285"/>
    <lineage>
        <taxon>Bacteria</taxon>
        <taxon>Pseudomonadati</taxon>
        <taxon>Pseudomonadota</taxon>
        <taxon>Betaproteobacteria</taxon>
        <taxon>Burkholderiales</taxon>
        <taxon>Comamonadaceae</taxon>
        <taxon>Comamonas</taxon>
    </lineage>
</organism>
<reference evidence="1 2" key="1">
    <citation type="journal article" date="2019" name="Microbiol. Resour. Announc.">
        <title>Draft Genome Sequence of Comamonas testosteroni TA441, a Bacterium That Has a Cryptic Phenol Degradation Gene Cluster.</title>
        <authorList>
            <person name="Arai H."/>
            <person name="Ishii M."/>
        </authorList>
    </citation>
    <scope>NUCLEOTIDE SEQUENCE [LARGE SCALE GENOMIC DNA]</scope>
    <source>
        <strain evidence="1 2">TA441</strain>
    </source>
</reference>
<protein>
    <submittedName>
        <fullName evidence="1">Uncharacterized protein</fullName>
    </submittedName>
</protein>
<gene>
    <name evidence="1" type="ORF">CTTA_4948</name>
</gene>
<dbReference type="RefSeq" id="WP_194271058.1">
    <property type="nucleotide sequence ID" value="NZ_BKBW01000021.1"/>
</dbReference>
<accession>A0A5A7MJR1</accession>
<evidence type="ECO:0000313" key="2">
    <source>
        <dbReference type="Proteomes" id="UP000323105"/>
    </source>
</evidence>
<comment type="caution">
    <text evidence="1">The sequence shown here is derived from an EMBL/GenBank/DDBJ whole genome shotgun (WGS) entry which is preliminary data.</text>
</comment>
<name>A0A5A7MJR1_COMTE</name>
<dbReference type="EMBL" id="BKBW01000021">
    <property type="protein sequence ID" value="GEQ77943.1"/>
    <property type="molecule type" value="Genomic_DNA"/>
</dbReference>